<dbReference type="Pfam" id="PF13449">
    <property type="entry name" value="Phytase-like"/>
    <property type="match status" value="1"/>
</dbReference>
<keyword evidence="1" id="KW-0732">Signal</keyword>
<dbReference type="Proteomes" id="UP001302429">
    <property type="component" value="Chromosome"/>
</dbReference>
<evidence type="ECO:0000256" key="1">
    <source>
        <dbReference type="SAM" id="SignalP"/>
    </source>
</evidence>
<reference evidence="3 4" key="1">
    <citation type="submission" date="2023-10" db="EMBL/GenBank/DDBJ databases">
        <title>Complete genome sequence of a Sphingomonadaceae bacterium.</title>
        <authorList>
            <person name="Yan C."/>
        </authorList>
    </citation>
    <scope>NUCLEOTIDE SEQUENCE [LARGE SCALE GENOMIC DNA]</scope>
    <source>
        <strain evidence="3 4">SCSIO 66989</strain>
    </source>
</reference>
<feature type="domain" description="Phytase-like" evidence="2">
    <location>
        <begin position="70"/>
        <end position="327"/>
    </location>
</feature>
<evidence type="ECO:0000259" key="2">
    <source>
        <dbReference type="Pfam" id="PF13449"/>
    </source>
</evidence>
<name>A0AA97I127_9SPHN</name>
<dbReference type="InterPro" id="IPR027372">
    <property type="entry name" value="Phytase-like_dom"/>
</dbReference>
<dbReference type="PIRSF" id="PIRSF031900">
    <property type="entry name" value="UCP031900"/>
    <property type="match status" value="1"/>
</dbReference>
<evidence type="ECO:0000313" key="4">
    <source>
        <dbReference type="Proteomes" id="UP001302429"/>
    </source>
</evidence>
<feature type="chain" id="PRO_5041706817" evidence="1">
    <location>
        <begin position="31"/>
        <end position="359"/>
    </location>
</feature>
<dbReference type="RefSeq" id="WP_317081208.1">
    <property type="nucleotide sequence ID" value="NZ_CP136594.1"/>
</dbReference>
<protein>
    <submittedName>
        <fullName evidence="3">Esterase-like activity of phytase family protein</fullName>
    </submittedName>
</protein>
<feature type="signal peptide" evidence="1">
    <location>
        <begin position="1"/>
        <end position="30"/>
    </location>
</feature>
<sequence>MRRIRRILACLSLVILLAPGTFLRSPEAEANDSQDITLVPVALDSANPQKRQIGALDYIAGWELRSQNSKFGGISSMLVDPNGRILALSDGGTLFSFSVAQGSEASEEGASAKDFIAPLPGFRDEDKSKDYRDSESFVRDAEIGRFWVGFEGSNRIVRYDAAMVRAERGYRPKAMRAWPDNGGPEAIALLSDQRFLAFSEEEQVSSGVTQALMFIGDPTDPDAEVISFGYKPPIGYNITDATVLPDGRLLILHRRFTVLEGVSARISVADPADIGPDVLLQGRVIAALDPPLTVDNMEAIAVTREASGDDEAGDDDLMVWIASDDNFNTVQRSLLMKFRLDMDRLDAEETVKPGLSAVE</sequence>
<proteinExistence type="predicted"/>
<accession>A0AA97I127</accession>
<gene>
    <name evidence="3" type="ORF">RB602_13480</name>
</gene>
<organism evidence="3 4">
    <name type="scientific">Alterisphingorhabdus coralli</name>
    <dbReference type="NCBI Taxonomy" id="3071408"/>
    <lineage>
        <taxon>Bacteria</taxon>
        <taxon>Pseudomonadati</taxon>
        <taxon>Pseudomonadota</taxon>
        <taxon>Alphaproteobacteria</taxon>
        <taxon>Sphingomonadales</taxon>
        <taxon>Sphingomonadaceae</taxon>
        <taxon>Alterisphingorhabdus (ex Yan et al. 2024)</taxon>
    </lineage>
</organism>
<dbReference type="InterPro" id="IPR014567">
    <property type="entry name" value="UCP031900"/>
</dbReference>
<dbReference type="KEGG" id="acoa:RB602_13480"/>
<dbReference type="EMBL" id="CP136594">
    <property type="protein sequence ID" value="WOE74835.1"/>
    <property type="molecule type" value="Genomic_DNA"/>
</dbReference>
<keyword evidence="4" id="KW-1185">Reference proteome</keyword>
<evidence type="ECO:0000313" key="3">
    <source>
        <dbReference type="EMBL" id="WOE74835.1"/>
    </source>
</evidence>
<dbReference type="SUPFAM" id="SSF75011">
    <property type="entry name" value="3-carboxy-cis,cis-mucoante lactonizing enzyme"/>
    <property type="match status" value="1"/>
</dbReference>
<dbReference type="AlphaFoldDB" id="A0AA97I127"/>